<dbReference type="InterPro" id="IPR013020">
    <property type="entry name" value="Rad3/Chl1-like"/>
</dbReference>
<keyword evidence="5 17" id="KW-0227">DNA damage</keyword>
<evidence type="ECO:0000256" key="4">
    <source>
        <dbReference type="ARBA" id="ARBA00022741"/>
    </source>
</evidence>
<sequence length="1014" mass="112758">MPVYDIGGIPVDFPFEPYQVQRDYMSKLLECLQQSTNGLLESPTGTGKTLSILCASLAWLMHTRAKETARIPIKLELPENSHFGAVFEHNASMAGRMKIIYASRTHSQLSQAMQELKKSSYNYVRAIVLGSRIQLCIHPEVPKAENNATVTYLCKEKVATRSCVYYRRVEQMKDSSELASAPILDIEDLVTVGSRTKACPFYLSKEMVERADILFMPYNYLLDAKARKANNLELQNSVIILDEAHNVERMCEDSGSAVLSSTDIALAIEDISHVMETMGDSVNVPDLAEPDNEKKEFSLHDLSVLKQKLLDLEKAVDNIDFPAGQREASFSGSYIFGLLAKANVHFHDVSGVVSLLGAITGYLTTLSERNSFKRVGAGLQSVSDFLEIVFAGQGEEYIAAVRRCFKVYVVGEEPKQAKRNVKRADGWTATNQPAARTPTNSSAKIVNFWCFNPGFGMKQLASRGVRSIVLTSGTLAPLTPLINELNIPIPVTLENPHIIDRNQVLVRVITKGSDGQLLSSVYNNRNNPDYIRSLGRTLLSLCPVIPNGLLVFFPSYTVLDKCVEGWQSVGLWPEINSRKAIFIEPRTKDAFNSTMEEFYQRIQDTQAKGAIFLAVCRGKVSEGLDFADINGRAVLITGLPFPPLHDPRVVLKKAYLTSNRTPENRMIKGDEWYALQASRAVNQAIGRVIRHRNDYGAILLCDARFQNAHQQMQLSSWVRSHLVHDPNQRFGTVIKDLANFFRVAKNTAAPAAQREFSAKDPGINKGDKNADDSVPCSLSTSQLQLPIDSKRTASGDKRLPLQPSMSQVPFSIDDYLNVPTHAQSIKAEPTGRVLARLECATQSVDIGNPLDYCDKRLPKENESLKRGPESPCSSTVTGDGVNSAERKFKKPKLVMVPSRSIKYEPGNEQLPSSSSSSSTSMPVPAPAEGSIDFAGESDSMKLLKAIKRSVTPTIYKLFLRTISQYCAGHDFVRFYSNILQCLGAPEHRYLLKDLRKFVREEHKQQFDEELEKLP</sequence>
<evidence type="ECO:0000256" key="8">
    <source>
        <dbReference type="ARBA" id="ARBA00022840"/>
    </source>
</evidence>
<dbReference type="GO" id="GO:0010569">
    <property type="term" value="P:regulation of double-strand break repair via homologous recombination"/>
    <property type="evidence" value="ECO:0007669"/>
    <property type="project" value="UniProtKB-UniRule"/>
</dbReference>
<dbReference type="SMART" id="SM00487">
    <property type="entry name" value="DEXDc"/>
    <property type="match status" value="1"/>
</dbReference>
<feature type="binding site" evidence="17">
    <location>
        <position position="136"/>
    </location>
    <ligand>
        <name>[4Fe-4S] cluster</name>
        <dbReference type="ChEBI" id="CHEBI:49883"/>
    </ligand>
</feature>
<feature type="domain" description="Helicase ATP-binding" evidence="19">
    <location>
        <begin position="7"/>
        <end position="309"/>
    </location>
</feature>
<keyword evidence="14 17" id="KW-0539">Nucleus</keyword>
<comment type="similarity">
    <text evidence="17">Belongs to the helicase family. RAD3/XPD subfamily.</text>
</comment>
<evidence type="ECO:0000256" key="6">
    <source>
        <dbReference type="ARBA" id="ARBA00022801"/>
    </source>
</evidence>
<comment type="function">
    <text evidence="17">A probable ATP-dependent DNA helicase implicated in DNA repair and the maintenance of genomic stability. Acts as an anti-recombinase to counteract toxic recombination and limit crossover during meiosis. Regulates meiotic recombination and crossover homeostasis by physically dissociating strand invasion events and thereby promotes noncrossover repair by meiotic synthesis dependent strand annealing (SDSA) as well as disassembly of D loop recombination intermediates.</text>
</comment>
<dbReference type="InterPro" id="IPR014013">
    <property type="entry name" value="Helic_SF1/SF2_ATP-bd_DinG/Rad3"/>
</dbReference>
<dbReference type="GO" id="GO:0006260">
    <property type="term" value="P:DNA replication"/>
    <property type="evidence" value="ECO:0007669"/>
    <property type="project" value="InterPro"/>
</dbReference>
<dbReference type="Pfam" id="PF23109">
    <property type="entry name" value="ARCH_RTEL1"/>
    <property type="match status" value="1"/>
</dbReference>
<proteinExistence type="inferred from homology"/>
<dbReference type="Pfam" id="PF13307">
    <property type="entry name" value="Helicase_C_2"/>
    <property type="match status" value="1"/>
</dbReference>
<dbReference type="InterPro" id="IPR010614">
    <property type="entry name" value="RAD3-like_helicase_DEAD"/>
</dbReference>
<dbReference type="GO" id="GO:0005634">
    <property type="term" value="C:nucleus"/>
    <property type="evidence" value="ECO:0007669"/>
    <property type="project" value="UniProtKB-SubCell"/>
</dbReference>
<dbReference type="InterPro" id="IPR006554">
    <property type="entry name" value="Helicase-like_DEXD_c2"/>
</dbReference>
<evidence type="ECO:0000256" key="11">
    <source>
        <dbReference type="ARBA" id="ARBA00023125"/>
    </source>
</evidence>
<dbReference type="NCBIfam" id="TIGR00604">
    <property type="entry name" value="rad3"/>
    <property type="match status" value="1"/>
</dbReference>
<dbReference type="Pfam" id="PF06733">
    <property type="entry name" value="DEAD_2"/>
    <property type="match status" value="1"/>
</dbReference>
<feature type="binding site" evidence="17">
    <location>
        <position position="154"/>
    </location>
    <ligand>
        <name>[4Fe-4S] cluster</name>
        <dbReference type="ChEBI" id="CHEBI:49883"/>
    </ligand>
</feature>
<dbReference type="CDD" id="cd18788">
    <property type="entry name" value="SF2_C_XPD"/>
    <property type="match status" value="1"/>
</dbReference>
<evidence type="ECO:0000256" key="16">
    <source>
        <dbReference type="ARBA" id="ARBA00073810"/>
    </source>
</evidence>
<dbReference type="GO" id="GO:1904430">
    <property type="term" value="P:negative regulation of t-circle formation"/>
    <property type="evidence" value="ECO:0007669"/>
    <property type="project" value="TreeGrafter"/>
</dbReference>
<dbReference type="InterPro" id="IPR027417">
    <property type="entry name" value="P-loop_NTPase"/>
</dbReference>
<evidence type="ECO:0000259" key="19">
    <source>
        <dbReference type="PROSITE" id="PS51193"/>
    </source>
</evidence>
<dbReference type="InterPro" id="IPR030845">
    <property type="entry name" value="RTEL1"/>
</dbReference>
<dbReference type="PROSITE" id="PS51193">
    <property type="entry name" value="HELICASE_ATP_BIND_2"/>
    <property type="match status" value="1"/>
</dbReference>
<keyword evidence="2 17" id="KW-0004">4Fe-4S</keyword>
<dbReference type="GO" id="GO:0006281">
    <property type="term" value="P:DNA repair"/>
    <property type="evidence" value="ECO:0007669"/>
    <property type="project" value="UniProtKB-UniRule"/>
</dbReference>
<dbReference type="InterPro" id="IPR057498">
    <property type="entry name" value="Rtel1_ARCH"/>
</dbReference>
<keyword evidence="7 17" id="KW-0347">Helicase</keyword>
<keyword evidence="8 17" id="KW-0067">ATP-binding</keyword>
<dbReference type="EC" id="5.6.2.-" evidence="17"/>
<keyword evidence="10 17" id="KW-0411">Iron-sulfur</keyword>
<dbReference type="GO" id="GO:0045910">
    <property type="term" value="P:negative regulation of DNA recombination"/>
    <property type="evidence" value="ECO:0007669"/>
    <property type="project" value="TreeGrafter"/>
</dbReference>
<evidence type="ECO:0000256" key="18">
    <source>
        <dbReference type="SAM" id="MobiDB-lite"/>
    </source>
</evidence>
<feature type="binding site" evidence="17">
    <location>
        <position position="163"/>
    </location>
    <ligand>
        <name>[4Fe-4S] cluster</name>
        <dbReference type="ChEBI" id="CHEBI:49883"/>
    </ligand>
</feature>
<dbReference type="GO" id="GO:0016887">
    <property type="term" value="F:ATP hydrolysis activity"/>
    <property type="evidence" value="ECO:0007669"/>
    <property type="project" value="RHEA"/>
</dbReference>
<feature type="region of interest" description="Disordered" evidence="18">
    <location>
        <begin position="752"/>
        <end position="775"/>
    </location>
</feature>
<dbReference type="GO" id="GO:0046872">
    <property type="term" value="F:metal ion binding"/>
    <property type="evidence" value="ECO:0007669"/>
    <property type="project" value="UniProtKB-UniRule"/>
</dbReference>
<dbReference type="InterPro" id="IPR045028">
    <property type="entry name" value="DinG/Rad3-like"/>
</dbReference>
<dbReference type="SUPFAM" id="SSF52540">
    <property type="entry name" value="P-loop containing nucleoside triphosphate hydrolases"/>
    <property type="match status" value="2"/>
</dbReference>
<dbReference type="InterPro" id="IPR006555">
    <property type="entry name" value="ATP-dep_Helicase_C"/>
</dbReference>
<dbReference type="SMART" id="SM00488">
    <property type="entry name" value="DEXDc2"/>
    <property type="match status" value="1"/>
</dbReference>
<dbReference type="FunFam" id="3.40.50.300:FF:000431">
    <property type="entry name" value="Regulator of telomere elongation helicase 1"/>
    <property type="match status" value="1"/>
</dbReference>
<reference evidence="20" key="1">
    <citation type="submission" date="2018-01" db="EMBL/GenBank/DDBJ databases">
        <title>An insight into the sialome of Amazonian anophelines.</title>
        <authorList>
            <person name="Ribeiro J.M."/>
            <person name="Scarpassa V."/>
            <person name="Calvo E."/>
        </authorList>
    </citation>
    <scope>NUCLEOTIDE SEQUENCE</scope>
    <source>
        <tissue evidence="20">Salivary glands</tissue>
    </source>
</reference>
<dbReference type="PROSITE" id="PS00690">
    <property type="entry name" value="DEAH_ATP_HELICASE"/>
    <property type="match status" value="1"/>
</dbReference>
<dbReference type="GO" id="GO:0003678">
    <property type="term" value="F:DNA helicase activity"/>
    <property type="evidence" value="ECO:0007669"/>
    <property type="project" value="UniProtKB-UniRule"/>
</dbReference>
<dbReference type="HAMAP" id="MF_03065">
    <property type="entry name" value="RTEL1"/>
    <property type="match status" value="1"/>
</dbReference>
<organism evidence="20">
    <name type="scientific">Anopheles triannulatus</name>
    <dbReference type="NCBI Taxonomy" id="58253"/>
    <lineage>
        <taxon>Eukaryota</taxon>
        <taxon>Metazoa</taxon>
        <taxon>Ecdysozoa</taxon>
        <taxon>Arthropoda</taxon>
        <taxon>Hexapoda</taxon>
        <taxon>Insecta</taxon>
        <taxon>Pterygota</taxon>
        <taxon>Neoptera</taxon>
        <taxon>Endopterygota</taxon>
        <taxon>Diptera</taxon>
        <taxon>Nematocera</taxon>
        <taxon>Culicoidea</taxon>
        <taxon>Culicidae</taxon>
        <taxon>Anophelinae</taxon>
        <taxon>Anopheles</taxon>
    </lineage>
</organism>
<dbReference type="AlphaFoldDB" id="A0A2M4AKF6"/>
<comment type="catalytic activity">
    <reaction evidence="15 17">
        <text>ATP + H2O = ADP + phosphate + H(+)</text>
        <dbReference type="Rhea" id="RHEA:13065"/>
        <dbReference type="ChEBI" id="CHEBI:15377"/>
        <dbReference type="ChEBI" id="CHEBI:15378"/>
        <dbReference type="ChEBI" id="CHEBI:30616"/>
        <dbReference type="ChEBI" id="CHEBI:43474"/>
        <dbReference type="ChEBI" id="CHEBI:456216"/>
    </reaction>
</comment>
<evidence type="ECO:0000256" key="14">
    <source>
        <dbReference type="ARBA" id="ARBA00023242"/>
    </source>
</evidence>
<protein>
    <recommendedName>
        <fullName evidence="16 17">Regulator of telomere elongation helicase 1 homolog</fullName>
        <ecNumber evidence="17">5.6.2.-</ecNumber>
    </recommendedName>
</protein>
<evidence type="ECO:0000256" key="10">
    <source>
        <dbReference type="ARBA" id="ARBA00023014"/>
    </source>
</evidence>
<evidence type="ECO:0000256" key="3">
    <source>
        <dbReference type="ARBA" id="ARBA00022723"/>
    </source>
</evidence>
<evidence type="ECO:0000256" key="2">
    <source>
        <dbReference type="ARBA" id="ARBA00022485"/>
    </source>
</evidence>
<dbReference type="GO" id="GO:0051539">
    <property type="term" value="F:4 iron, 4 sulfur cluster binding"/>
    <property type="evidence" value="ECO:0007669"/>
    <property type="project" value="UniProtKB-UniRule"/>
</dbReference>
<dbReference type="FunFam" id="3.40.50.300:FF:000691">
    <property type="entry name" value="Regulator of telomere elongation helicase 1"/>
    <property type="match status" value="1"/>
</dbReference>
<dbReference type="SMART" id="SM00491">
    <property type="entry name" value="HELICc2"/>
    <property type="match status" value="1"/>
</dbReference>
<dbReference type="EMBL" id="GGFK01007916">
    <property type="protein sequence ID" value="MBW41237.1"/>
    <property type="molecule type" value="Transcribed_RNA"/>
</dbReference>
<keyword evidence="12 17" id="KW-0234">DNA repair</keyword>
<dbReference type="GO" id="GO:0005524">
    <property type="term" value="F:ATP binding"/>
    <property type="evidence" value="ECO:0007669"/>
    <property type="project" value="UniProtKB-UniRule"/>
</dbReference>
<evidence type="ECO:0000256" key="9">
    <source>
        <dbReference type="ARBA" id="ARBA00023004"/>
    </source>
</evidence>
<keyword evidence="13 17" id="KW-0413">Isomerase</keyword>
<keyword evidence="3 17" id="KW-0479">Metal-binding</keyword>
<evidence type="ECO:0000256" key="15">
    <source>
        <dbReference type="ARBA" id="ARBA00049360"/>
    </source>
</evidence>
<evidence type="ECO:0000256" key="5">
    <source>
        <dbReference type="ARBA" id="ARBA00022763"/>
    </source>
</evidence>
<keyword evidence="4 17" id="KW-0547">Nucleotide-binding</keyword>
<dbReference type="InterPro" id="IPR002464">
    <property type="entry name" value="DNA/RNA_helicase_DEAH_CS"/>
</dbReference>
<dbReference type="Gene3D" id="1.20.1160.20">
    <property type="match status" value="1"/>
</dbReference>
<evidence type="ECO:0000256" key="1">
    <source>
        <dbReference type="ARBA" id="ARBA00004123"/>
    </source>
</evidence>
<name>A0A2M4AKF6_9DIPT</name>
<dbReference type="GO" id="GO:0070182">
    <property type="term" value="F:DNA polymerase binding"/>
    <property type="evidence" value="ECO:0007669"/>
    <property type="project" value="TreeGrafter"/>
</dbReference>
<keyword evidence="9 17" id="KW-0408">Iron</keyword>
<keyword evidence="6 17" id="KW-0378">Hydrolase</keyword>
<dbReference type="InterPro" id="IPR014001">
    <property type="entry name" value="Helicase_ATP-bd"/>
</dbReference>
<dbReference type="GO" id="GO:0006310">
    <property type="term" value="P:DNA recombination"/>
    <property type="evidence" value="ECO:0007669"/>
    <property type="project" value="InterPro"/>
</dbReference>
<dbReference type="Gene3D" id="3.40.50.300">
    <property type="entry name" value="P-loop containing nucleotide triphosphate hydrolases"/>
    <property type="match status" value="2"/>
</dbReference>
<evidence type="ECO:0000256" key="7">
    <source>
        <dbReference type="ARBA" id="ARBA00022806"/>
    </source>
</evidence>
<evidence type="ECO:0000256" key="13">
    <source>
        <dbReference type="ARBA" id="ARBA00023235"/>
    </source>
</evidence>
<dbReference type="PANTHER" id="PTHR11472:SF34">
    <property type="entry name" value="REGULATOR OF TELOMERE ELONGATION HELICASE 1"/>
    <property type="match status" value="1"/>
</dbReference>
<dbReference type="GO" id="GO:0003677">
    <property type="term" value="F:DNA binding"/>
    <property type="evidence" value="ECO:0007669"/>
    <property type="project" value="UniProtKB-UniRule"/>
</dbReference>
<feature type="region of interest" description="Disordered" evidence="18">
    <location>
        <begin position="861"/>
        <end position="929"/>
    </location>
</feature>
<evidence type="ECO:0000256" key="17">
    <source>
        <dbReference type="HAMAP-Rule" id="MF_03065"/>
    </source>
</evidence>
<feature type="binding site" evidence="17">
    <location>
        <position position="199"/>
    </location>
    <ligand>
        <name>[4Fe-4S] cluster</name>
        <dbReference type="ChEBI" id="CHEBI:49883"/>
    </ligand>
</feature>
<dbReference type="GO" id="GO:0090657">
    <property type="term" value="P:telomeric loop disassembly"/>
    <property type="evidence" value="ECO:0007669"/>
    <property type="project" value="TreeGrafter"/>
</dbReference>
<accession>A0A2M4AKF6</accession>
<comment type="subcellular location">
    <subcellularLocation>
        <location evidence="1 17">Nucleus</location>
    </subcellularLocation>
</comment>
<evidence type="ECO:0000256" key="12">
    <source>
        <dbReference type="ARBA" id="ARBA00023204"/>
    </source>
</evidence>
<keyword evidence="11 17" id="KW-0238">DNA-binding</keyword>
<dbReference type="Pfam" id="PF23116">
    <property type="entry name" value="HHD_RTEL1"/>
    <property type="match status" value="1"/>
</dbReference>
<dbReference type="PANTHER" id="PTHR11472">
    <property type="entry name" value="DNA REPAIR DEAD HELICASE RAD3/XP-D SUBFAMILY MEMBER"/>
    <property type="match status" value="1"/>
</dbReference>
<evidence type="ECO:0000313" key="20">
    <source>
        <dbReference type="EMBL" id="MBW41237.1"/>
    </source>
</evidence>